<dbReference type="SUPFAM" id="SSF52540">
    <property type="entry name" value="P-loop containing nucleoside triphosphate hydrolases"/>
    <property type="match status" value="3"/>
</dbReference>
<dbReference type="Proteomes" id="UP000768163">
    <property type="component" value="Unassembled WGS sequence"/>
</dbReference>
<dbReference type="InterPro" id="IPR041569">
    <property type="entry name" value="AAA_lid_3"/>
</dbReference>
<organism evidence="8 9">
    <name type="scientific">Candidatus Altarchaeum hamiconexum</name>
    <dbReference type="NCBI Taxonomy" id="1803513"/>
    <lineage>
        <taxon>Archaea</taxon>
        <taxon>Candidatus Altarchaeota</taxon>
        <taxon>Candidatus Altiarchaeia</taxon>
        <taxon>Candidatus Altarchaeales</taxon>
        <taxon>Candidatus Altarchaeaceae</taxon>
        <taxon>Candidatus Altarchaeum</taxon>
    </lineage>
</organism>
<dbReference type="PANTHER" id="PTHR23077:SF171">
    <property type="entry name" value="NUCLEAR VALOSIN-CONTAINING PROTEIN-LIKE"/>
    <property type="match status" value="1"/>
</dbReference>
<dbReference type="InterPro" id="IPR003338">
    <property type="entry name" value="CDC4_N-term_subdom"/>
</dbReference>
<dbReference type="GO" id="GO:0005524">
    <property type="term" value="F:ATP binding"/>
    <property type="evidence" value="ECO:0007669"/>
    <property type="project" value="UniProtKB-KW"/>
</dbReference>
<gene>
    <name evidence="8" type="ORF">GW779_05125</name>
    <name evidence="7" type="ORF">GW910_03575</name>
</gene>
<feature type="domain" description="CDC48 N-terminal subdomain" evidence="6">
    <location>
        <begin position="9"/>
        <end position="93"/>
    </location>
</feature>
<dbReference type="EMBL" id="JAACVF010000091">
    <property type="protein sequence ID" value="NCN65136.1"/>
    <property type="molecule type" value="Genomic_DNA"/>
</dbReference>
<evidence type="ECO:0000256" key="4">
    <source>
        <dbReference type="ARBA" id="ARBA00022840"/>
    </source>
</evidence>
<dbReference type="FunFam" id="1.10.8.60:FF:000038">
    <property type="entry name" value="spermatogenesis-associated protein 5-like protein 1"/>
    <property type="match status" value="1"/>
</dbReference>
<feature type="domain" description="AAA+ ATPase" evidence="5">
    <location>
        <begin position="497"/>
        <end position="639"/>
    </location>
</feature>
<comment type="similarity">
    <text evidence="1">Belongs to the AAA ATPase family. CDC48 subfamily.</text>
</comment>
<dbReference type="CDD" id="cd19511">
    <property type="entry name" value="RecA-like_CDC48_r2-like"/>
    <property type="match status" value="2"/>
</dbReference>
<dbReference type="EMBL" id="JAACQH010000107">
    <property type="protein sequence ID" value="NCS91771.1"/>
    <property type="molecule type" value="Genomic_DNA"/>
</dbReference>
<dbReference type="FunFam" id="3.40.50.300:FF:000012">
    <property type="entry name" value="Transitional endoplasmic reticulum ATPase"/>
    <property type="match status" value="1"/>
</dbReference>
<evidence type="ECO:0000259" key="5">
    <source>
        <dbReference type="SMART" id="SM00382"/>
    </source>
</evidence>
<sequence>MAEEKIKLQLTVEEAMTGDVGRGKVKIDDIAMKFLNIIPGDAIMITGKYPSVAIALPLHYDDYGKQIIRMDGWVRRNTCVSVGEKVDISKANIKDAEHIVIAPVKSNEIFSKNATNLIKQYLQNTRIPLGEGDLLPISIGLGVWKNLVVVQVIPQGFVMCSDYSTIEITYDSKAYSLKKKGAIKGISYEDLGGLKDITRKIREMIELPLKYPEVFKRLGMDPPRGILFYGPPGTGKTLLARAIGNETKAHFISLNGPEIIDKYYGESERKLRDIFKEANEKAPSIIFIDEIDSIAPKREVVRGDVEKRVVAQLLTLMDGLNSEHNVIVIGSTNRQNDIDSALRRPGRFDREIKFPVPNKKGRKEILTIHTRGMPLAKDVSLDEIARLIHGFVGADITALCREAAMTALRRANIFQKIDPERKEIPDGVLKNLYVEKADFLEAMKVVQPSVLRDVLIEKPNIRWMDIGGLEDIKQKLKEMTEWPITHPELFKDVGIMPPKGILIHGPPGTGKTLLAKAVATESEANFIAVNGPELLSMWLGETEKGIREIFRKARESAPCIIFFDEFDSIASARAEDTKVDTARTIIARTTVNQLLTELDGIKELDNVFVIAATNRPDMIDPALRRAGRFDREIKLPVPDVNAIREILAVHTKDMPLAKDVDLNEIAGSIHGFVGADIAALCREAVMSALRRTKIFQKTDIKTKEISKDALKNLYVEKNDFLDATKKISPSVLREVLIEKPNVKWSDIGGLEDIKQQLREMAEWPITHPGSFKNMGISPPKGIMLYGPPGTGKTMLAKAVATESEANFIVINGPELLSMWVGETEKGIREIFKKARQSSPCIIFFDEFDAVASVRTSYVSDTGSISRTIVNQLLTELDGMKPLDEVFVIAATNRLDIIDQALLRPGRLGTKILVYLPDEEARKSIFNVHAGKMPLADDVNIDLLNERADGFTGADIENLCGEAGLNALRENMDAKEVMMKHFEDAFRKIAPSIPKNIAEYYQNIDKKMGEKEKDKQNYIL</sequence>
<dbReference type="InterPro" id="IPR003593">
    <property type="entry name" value="AAA+_ATPase"/>
</dbReference>
<dbReference type="FunFam" id="1.10.8.60:FF:000057">
    <property type="entry name" value="AAA family ATPase, CDC48 subfamily"/>
    <property type="match status" value="1"/>
</dbReference>
<dbReference type="SUPFAM" id="SSF50692">
    <property type="entry name" value="ADC-like"/>
    <property type="match status" value="1"/>
</dbReference>
<dbReference type="Gene3D" id="2.40.40.20">
    <property type="match status" value="1"/>
</dbReference>
<dbReference type="GO" id="GO:0016887">
    <property type="term" value="F:ATP hydrolysis activity"/>
    <property type="evidence" value="ECO:0007669"/>
    <property type="project" value="InterPro"/>
</dbReference>
<feature type="domain" description="AAA+ ATPase" evidence="5">
    <location>
        <begin position="222"/>
        <end position="358"/>
    </location>
</feature>
<dbReference type="PANTHER" id="PTHR23077">
    <property type="entry name" value="AAA-FAMILY ATPASE"/>
    <property type="match status" value="1"/>
</dbReference>
<dbReference type="PROSITE" id="PS00674">
    <property type="entry name" value="AAA"/>
    <property type="match status" value="2"/>
</dbReference>
<dbReference type="SMART" id="SM00382">
    <property type="entry name" value="AAA"/>
    <property type="match status" value="3"/>
</dbReference>
<dbReference type="Proteomes" id="UP000738826">
    <property type="component" value="Unassembled WGS sequence"/>
</dbReference>
<accession>A0A8J7YZC5</accession>
<dbReference type="InterPro" id="IPR050168">
    <property type="entry name" value="AAA_ATPase_domain"/>
</dbReference>
<dbReference type="CDD" id="cd19503">
    <property type="entry name" value="RecA-like_CDC48_NLV2_r1-like"/>
    <property type="match status" value="1"/>
</dbReference>
<dbReference type="GO" id="GO:0005737">
    <property type="term" value="C:cytoplasm"/>
    <property type="evidence" value="ECO:0007669"/>
    <property type="project" value="UniProtKB-ARBA"/>
</dbReference>
<proteinExistence type="inferred from homology"/>
<dbReference type="Gene3D" id="3.40.50.300">
    <property type="entry name" value="P-loop containing nucleotide triphosphate hydrolases"/>
    <property type="match status" value="3"/>
</dbReference>
<dbReference type="SUPFAM" id="SSF54585">
    <property type="entry name" value="Cdc48 domain 2-like"/>
    <property type="match status" value="1"/>
</dbReference>
<dbReference type="Gene3D" id="1.10.8.60">
    <property type="match status" value="3"/>
</dbReference>
<evidence type="ECO:0000313" key="7">
    <source>
        <dbReference type="EMBL" id="NCN65136.1"/>
    </source>
</evidence>
<dbReference type="InterPro" id="IPR029067">
    <property type="entry name" value="CDC48_domain_2-like_sf"/>
</dbReference>
<dbReference type="InterPro" id="IPR003959">
    <property type="entry name" value="ATPase_AAA_core"/>
</dbReference>
<dbReference type="Pfam" id="PF00004">
    <property type="entry name" value="AAA"/>
    <property type="match status" value="3"/>
</dbReference>
<dbReference type="FunFam" id="3.40.50.300:FF:000018">
    <property type="entry name" value="Cell division control 48"/>
    <property type="match status" value="2"/>
</dbReference>
<dbReference type="InterPro" id="IPR009010">
    <property type="entry name" value="Asp_de-COase-like_dom_sf"/>
</dbReference>
<keyword evidence="2" id="KW-0677">Repeat</keyword>
<keyword evidence="4" id="KW-0067">ATP-binding</keyword>
<dbReference type="InterPro" id="IPR003960">
    <property type="entry name" value="ATPase_AAA_CS"/>
</dbReference>
<comment type="caution">
    <text evidence="8">The sequence shown here is derived from an EMBL/GenBank/DDBJ whole genome shotgun (WGS) entry which is preliminary data.</text>
</comment>
<keyword evidence="3" id="KW-0547">Nucleotide-binding</keyword>
<protein>
    <submittedName>
        <fullName evidence="8">CDC48 family AAA ATPase</fullName>
    </submittedName>
</protein>
<dbReference type="InterPro" id="IPR027417">
    <property type="entry name" value="P-loop_NTPase"/>
</dbReference>
<dbReference type="AlphaFoldDB" id="A0A8J7YZC5"/>
<evidence type="ECO:0000259" key="6">
    <source>
        <dbReference type="SMART" id="SM01073"/>
    </source>
</evidence>
<feature type="domain" description="AAA+ ATPase" evidence="5">
    <location>
        <begin position="778"/>
        <end position="917"/>
    </location>
</feature>
<dbReference type="SMART" id="SM01073">
    <property type="entry name" value="CDC48_N"/>
    <property type="match status" value="1"/>
</dbReference>
<evidence type="ECO:0000256" key="1">
    <source>
        <dbReference type="ARBA" id="ARBA00009833"/>
    </source>
</evidence>
<dbReference type="Pfam" id="PF02359">
    <property type="entry name" value="CDC48_N"/>
    <property type="match status" value="1"/>
</dbReference>
<evidence type="ECO:0000256" key="3">
    <source>
        <dbReference type="ARBA" id="ARBA00022741"/>
    </source>
</evidence>
<dbReference type="NCBIfam" id="TIGR01243">
    <property type="entry name" value="CDC48"/>
    <property type="match status" value="1"/>
</dbReference>
<evidence type="ECO:0000313" key="9">
    <source>
        <dbReference type="Proteomes" id="UP000738826"/>
    </source>
</evidence>
<reference evidence="8" key="1">
    <citation type="submission" date="2019-11" db="EMBL/GenBank/DDBJ databases">
        <title>Lipid analysis of CO2-rich subsurface aquifers suggests an autotrophy-based deep biosphere with lysolipids enriched in CPR bacteria.</title>
        <authorList>
            <person name="Probst A.J."/>
            <person name="Elling F.J."/>
            <person name="Castelle C.J."/>
            <person name="Zhu Q."/>
            <person name="Elvert M."/>
            <person name="Birarda G."/>
            <person name="Holman H.-Y."/>
            <person name="Lane K.R."/>
            <person name="Ladd B."/>
            <person name="Ryan M.C."/>
            <person name="Woyke T."/>
            <person name="Hinrichs K.-U."/>
            <person name="Banfield J.F."/>
        </authorList>
    </citation>
    <scope>NUCLEOTIDE SEQUENCE</scope>
    <source>
        <strain evidence="7">CG_2015-01_33_1645</strain>
        <strain evidence="8">CG_2015-04_33_537</strain>
    </source>
</reference>
<dbReference type="InterPro" id="IPR005938">
    <property type="entry name" value="AAA_ATPase_CDC48"/>
</dbReference>
<evidence type="ECO:0000256" key="2">
    <source>
        <dbReference type="ARBA" id="ARBA00022737"/>
    </source>
</evidence>
<name>A0A8J7YZC5_9ARCH</name>
<dbReference type="Pfam" id="PF17862">
    <property type="entry name" value="AAA_lid_3"/>
    <property type="match status" value="3"/>
</dbReference>
<evidence type="ECO:0000313" key="8">
    <source>
        <dbReference type="EMBL" id="NCS91771.1"/>
    </source>
</evidence>
<dbReference type="FunFam" id="2.40.40.20:FF:000007">
    <property type="entry name" value="AAA family ATPase"/>
    <property type="match status" value="1"/>
</dbReference>